<reference evidence="4" key="1">
    <citation type="submission" date="2021-03" db="EMBL/GenBank/DDBJ databases">
        <authorList>
            <person name="Tagirdzhanova G."/>
        </authorList>
    </citation>
    <scope>NUCLEOTIDE SEQUENCE</scope>
</reference>
<keyword evidence="1" id="KW-0862">Zinc</keyword>
<dbReference type="PROSITE" id="PS50157">
    <property type="entry name" value="ZINC_FINGER_C2H2_2"/>
    <property type="match status" value="1"/>
</dbReference>
<dbReference type="GO" id="GO:0008270">
    <property type="term" value="F:zinc ion binding"/>
    <property type="evidence" value="ECO:0007669"/>
    <property type="project" value="UniProtKB-KW"/>
</dbReference>
<evidence type="ECO:0000313" key="5">
    <source>
        <dbReference type="Proteomes" id="UP000664521"/>
    </source>
</evidence>
<feature type="compositionally biased region" description="Low complexity" evidence="2">
    <location>
        <begin position="236"/>
        <end position="248"/>
    </location>
</feature>
<dbReference type="InterPro" id="IPR013087">
    <property type="entry name" value="Znf_C2H2_type"/>
</dbReference>
<dbReference type="Proteomes" id="UP000664521">
    <property type="component" value="Unassembled WGS sequence"/>
</dbReference>
<sequence length="394" mass="42808">MDLLSDIPQHEATALPPSTSTSIDWTPKAMFSTTTLTLSASIPPTPPAQQVNALPTPPVQSAAPPSFLPWSSLLCDCVKLQREEVYCPLKERMITSPTSPSEEQIEHNRALVVNGQELYEWHQRYDKAKCTWFIRAKKAQADRMTRQYEQREARQLKELAKQQRAIEEAACLVKKQAEGYTCRRCKGKFESNTKLHEHVRTKHAKKPKGEPSPPSSPSPPSTTVELASPPSPPSSLPTSPSSSPSATSIEPPALPASTSPATPPATPKIPISWAEAASRSTAAPAKPSRIPRPTITTHGLLTAPPSPILPACLANHVTRPPPLAAAPVKPHLTVEDLYARFHGKPRPESKPSSLSARQIRLSPAPTSGPMRSRQMRITAYFNTIGSQAHGHTNG</sequence>
<feature type="compositionally biased region" description="Pro residues" evidence="2">
    <location>
        <begin position="210"/>
        <end position="220"/>
    </location>
</feature>
<evidence type="ECO:0000313" key="4">
    <source>
        <dbReference type="EMBL" id="CAF9940167.1"/>
    </source>
</evidence>
<feature type="domain" description="C2H2-type" evidence="3">
    <location>
        <begin position="180"/>
        <end position="207"/>
    </location>
</feature>
<evidence type="ECO:0000259" key="3">
    <source>
        <dbReference type="PROSITE" id="PS50157"/>
    </source>
</evidence>
<accession>A0A8H3J3R8</accession>
<proteinExistence type="predicted"/>
<keyword evidence="5" id="KW-1185">Reference proteome</keyword>
<dbReference type="PROSITE" id="PS00028">
    <property type="entry name" value="ZINC_FINGER_C2H2_1"/>
    <property type="match status" value="1"/>
</dbReference>
<feature type="region of interest" description="Disordered" evidence="2">
    <location>
        <begin position="193"/>
        <end position="299"/>
    </location>
</feature>
<name>A0A8H3J3R8_9LECA</name>
<feature type="region of interest" description="Disordered" evidence="2">
    <location>
        <begin position="1"/>
        <end position="21"/>
    </location>
</feature>
<keyword evidence="1" id="KW-0863">Zinc-finger</keyword>
<comment type="caution">
    <text evidence="4">The sequence shown here is derived from an EMBL/GenBank/DDBJ whole genome shotgun (WGS) entry which is preliminary data.</text>
</comment>
<protein>
    <recommendedName>
        <fullName evidence="3">C2H2-type domain-containing protein</fullName>
    </recommendedName>
</protein>
<feature type="region of interest" description="Disordered" evidence="2">
    <location>
        <begin position="342"/>
        <end position="373"/>
    </location>
</feature>
<evidence type="ECO:0000256" key="2">
    <source>
        <dbReference type="SAM" id="MobiDB-lite"/>
    </source>
</evidence>
<dbReference type="AlphaFoldDB" id="A0A8H3J3R8"/>
<feature type="compositionally biased region" description="Low complexity" evidence="2">
    <location>
        <begin position="272"/>
        <end position="288"/>
    </location>
</feature>
<keyword evidence="1" id="KW-0479">Metal-binding</keyword>
<gene>
    <name evidence="4" type="ORF">HETSPECPRED_002187</name>
</gene>
<dbReference type="OrthoDB" id="10655691at2759"/>
<evidence type="ECO:0000256" key="1">
    <source>
        <dbReference type="PROSITE-ProRule" id="PRU00042"/>
    </source>
</evidence>
<organism evidence="4 5">
    <name type="scientific">Heterodermia speciosa</name>
    <dbReference type="NCBI Taxonomy" id="116794"/>
    <lineage>
        <taxon>Eukaryota</taxon>
        <taxon>Fungi</taxon>
        <taxon>Dikarya</taxon>
        <taxon>Ascomycota</taxon>
        <taxon>Pezizomycotina</taxon>
        <taxon>Lecanoromycetes</taxon>
        <taxon>OSLEUM clade</taxon>
        <taxon>Lecanoromycetidae</taxon>
        <taxon>Caliciales</taxon>
        <taxon>Physciaceae</taxon>
        <taxon>Heterodermia</taxon>
    </lineage>
</organism>
<dbReference type="EMBL" id="CAJPDS010000147">
    <property type="protein sequence ID" value="CAF9940167.1"/>
    <property type="molecule type" value="Genomic_DNA"/>
</dbReference>
<feature type="non-terminal residue" evidence="4">
    <location>
        <position position="394"/>
    </location>
</feature>